<reference evidence="1 2" key="1">
    <citation type="submission" date="2019-12" db="EMBL/GenBank/DDBJ databases">
        <title>Whole-genome sequencing of Allorhizobium vitis.</title>
        <authorList>
            <person name="Gan H.M."/>
            <person name="Szegedi E."/>
            <person name="Burr T."/>
            <person name="Savka M.A."/>
        </authorList>
    </citation>
    <scope>NUCLEOTIDE SEQUENCE [LARGE SCALE GENOMIC DNA]</scope>
    <source>
        <strain evidence="1 2">CG989</strain>
    </source>
</reference>
<dbReference type="AlphaFoldDB" id="A0AAE5AVT7"/>
<gene>
    <name evidence="1" type="ORF">GOZ95_08145</name>
</gene>
<organism evidence="1 2">
    <name type="scientific">Agrobacterium vitis</name>
    <name type="common">Rhizobium vitis</name>
    <dbReference type="NCBI Taxonomy" id="373"/>
    <lineage>
        <taxon>Bacteria</taxon>
        <taxon>Pseudomonadati</taxon>
        <taxon>Pseudomonadota</taxon>
        <taxon>Alphaproteobacteria</taxon>
        <taxon>Hyphomicrobiales</taxon>
        <taxon>Rhizobiaceae</taxon>
        <taxon>Rhizobium/Agrobacterium group</taxon>
        <taxon>Agrobacterium</taxon>
    </lineage>
</organism>
<sequence>MTNRIHIGSLNGEVGIFISQPGDDVYAPTKSRLLDTRFETLDLHVKGSVNMQNTYYNTSTLTATIYYSEITFPDLGYTPIFHASFYNRLSGLSDLPVGSCFYPTTWGQNDRRSNMANALSASDGQSNILRYTGAWLANNTTLRAKVVILDTSTDTNRFQFCYMIFKNRAVG</sequence>
<dbReference type="Proteomes" id="UP000436692">
    <property type="component" value="Unassembled WGS sequence"/>
</dbReference>
<proteinExistence type="predicted"/>
<name>A0AAE5AVT7_AGRVI</name>
<evidence type="ECO:0000313" key="1">
    <source>
        <dbReference type="EMBL" id="MUZ57430.1"/>
    </source>
</evidence>
<evidence type="ECO:0000313" key="2">
    <source>
        <dbReference type="Proteomes" id="UP000436692"/>
    </source>
</evidence>
<accession>A0AAE5AVT7</accession>
<comment type="caution">
    <text evidence="1">The sequence shown here is derived from an EMBL/GenBank/DDBJ whole genome shotgun (WGS) entry which is preliminary data.</text>
</comment>
<dbReference type="RefSeq" id="WP_156547887.1">
    <property type="nucleotide sequence ID" value="NZ_JABAEJ010000004.1"/>
</dbReference>
<protein>
    <submittedName>
        <fullName evidence="1">Uncharacterized protein</fullName>
    </submittedName>
</protein>
<dbReference type="EMBL" id="WPHM01000003">
    <property type="protein sequence ID" value="MUZ57430.1"/>
    <property type="molecule type" value="Genomic_DNA"/>
</dbReference>